<dbReference type="SMART" id="SM00248">
    <property type="entry name" value="ANK"/>
    <property type="match status" value="4"/>
</dbReference>
<dbReference type="PROSITE" id="PS50088">
    <property type="entry name" value="ANK_REPEAT"/>
    <property type="match status" value="3"/>
</dbReference>
<dbReference type="InterPro" id="IPR050776">
    <property type="entry name" value="Ank_Repeat/CDKN_Inhibitor"/>
</dbReference>
<reference evidence="5" key="2">
    <citation type="submission" date="2024-06" db="EMBL/GenBank/DDBJ databases">
        <authorList>
            <person name="Li S."/>
        </authorList>
    </citation>
    <scope>NUCLEOTIDE SEQUENCE</scope>
    <source>
        <strain evidence="5">SR10</strain>
    </source>
</reference>
<evidence type="ECO:0000256" key="1">
    <source>
        <dbReference type="ARBA" id="ARBA00022737"/>
    </source>
</evidence>
<dbReference type="EMBL" id="JBANDL010000002">
    <property type="protein sequence ID" value="MEI2454402.1"/>
    <property type="molecule type" value="Genomic_DNA"/>
</dbReference>
<dbReference type="Gene3D" id="1.25.40.20">
    <property type="entry name" value="Ankyrin repeat-containing domain"/>
    <property type="match status" value="1"/>
</dbReference>
<keyword evidence="1" id="KW-0677">Repeat</keyword>
<feature type="repeat" description="ANK" evidence="3">
    <location>
        <begin position="146"/>
        <end position="178"/>
    </location>
</feature>
<keyword evidence="6" id="KW-1185">Reference proteome</keyword>
<sequence length="220" mass="23312">MTVVVDVREIFADPAVAELAEAVAEGDAAEIRRRAAGVDLRARGDKNVTLLEWAVLNKSPVGLRSLLELGADPAQPGIDGSTVVHLAAMANDPTYLEALLEYGADPDTAHSETGMTPLSSALMGSRAVQFKRLLIAGADVDRADRMGNTALHVAAKTNQPGAALELLQAGADPAPRNAQNVTFQRYLFMTPPTVLSAQARRDRDALVAWLRDRGHAVEGG</sequence>
<name>A0AAU8MMW3_9GAMM</name>
<evidence type="ECO:0000313" key="4">
    <source>
        <dbReference type="EMBL" id="MEI2454402.1"/>
    </source>
</evidence>
<dbReference type="SUPFAM" id="SSF48403">
    <property type="entry name" value="Ankyrin repeat"/>
    <property type="match status" value="1"/>
</dbReference>
<dbReference type="RefSeq" id="WP_064748591.1">
    <property type="nucleotide sequence ID" value="NZ_CP159925.1"/>
</dbReference>
<dbReference type="Pfam" id="PF12796">
    <property type="entry name" value="Ank_2"/>
    <property type="match status" value="1"/>
</dbReference>
<dbReference type="InterPro" id="IPR036770">
    <property type="entry name" value="Ankyrin_rpt-contain_sf"/>
</dbReference>
<accession>A0AAU8MMW3</accession>
<gene>
    <name evidence="5" type="ORF">ABU614_13470</name>
    <name evidence="4" type="ORF">V2J18_06890</name>
</gene>
<dbReference type="InterPro" id="IPR002110">
    <property type="entry name" value="Ankyrin_rpt"/>
</dbReference>
<keyword evidence="2 3" id="KW-0040">ANK repeat</keyword>
<protein>
    <submittedName>
        <fullName evidence="5">Ankyrin repeat domain-containing protein</fullName>
    </submittedName>
</protein>
<organism evidence="5">
    <name type="scientific">Lysobacter firmicutimachus</name>
    <dbReference type="NCBI Taxonomy" id="1792846"/>
    <lineage>
        <taxon>Bacteria</taxon>
        <taxon>Pseudomonadati</taxon>
        <taxon>Pseudomonadota</taxon>
        <taxon>Gammaproteobacteria</taxon>
        <taxon>Lysobacterales</taxon>
        <taxon>Lysobacteraceae</taxon>
        <taxon>Lysobacter</taxon>
    </lineage>
</organism>
<dbReference type="PANTHER" id="PTHR24201:SF14">
    <property type="entry name" value="CYCLIN-DEPENDENT KINASE 4 INHIBITOR C-LIKE"/>
    <property type="match status" value="1"/>
</dbReference>
<feature type="repeat" description="ANK" evidence="3">
    <location>
        <begin position="79"/>
        <end position="111"/>
    </location>
</feature>
<evidence type="ECO:0000256" key="2">
    <source>
        <dbReference type="ARBA" id="ARBA00023043"/>
    </source>
</evidence>
<dbReference type="PROSITE" id="PS50297">
    <property type="entry name" value="ANK_REP_REGION"/>
    <property type="match status" value="2"/>
</dbReference>
<evidence type="ECO:0000313" key="5">
    <source>
        <dbReference type="EMBL" id="XCO73405.1"/>
    </source>
</evidence>
<dbReference type="AlphaFoldDB" id="A0AAU8MMW3"/>
<dbReference type="Proteomes" id="UP001387215">
    <property type="component" value="Unassembled WGS sequence"/>
</dbReference>
<reference evidence="4 6" key="1">
    <citation type="submission" date="2024-02" db="EMBL/GenBank/DDBJ databases">
        <title>Lysobacter Genome Sequencing and Mining.</title>
        <authorList>
            <person name="Bierman J."/>
            <person name="Walker M.C."/>
        </authorList>
    </citation>
    <scope>NUCLEOTIDE SEQUENCE [LARGE SCALE GENOMIC DNA]</scope>
    <source>
        <strain evidence="4 6">PB6250</strain>
    </source>
</reference>
<dbReference type="EMBL" id="CP159925">
    <property type="protein sequence ID" value="XCO73405.1"/>
    <property type="molecule type" value="Genomic_DNA"/>
</dbReference>
<feature type="repeat" description="ANK" evidence="3">
    <location>
        <begin position="113"/>
        <end position="145"/>
    </location>
</feature>
<evidence type="ECO:0000313" key="6">
    <source>
        <dbReference type="Proteomes" id="UP001387215"/>
    </source>
</evidence>
<dbReference type="PANTHER" id="PTHR24201">
    <property type="entry name" value="ANK_REP_REGION DOMAIN-CONTAINING PROTEIN"/>
    <property type="match status" value="1"/>
</dbReference>
<proteinExistence type="predicted"/>
<evidence type="ECO:0000256" key="3">
    <source>
        <dbReference type="PROSITE-ProRule" id="PRU00023"/>
    </source>
</evidence>